<dbReference type="EMBL" id="ML975151">
    <property type="protein sequence ID" value="KAF1815806.1"/>
    <property type="molecule type" value="Genomic_DNA"/>
</dbReference>
<feature type="compositionally biased region" description="Polar residues" evidence="1">
    <location>
        <begin position="264"/>
        <end position="273"/>
    </location>
</feature>
<evidence type="ECO:0000313" key="2">
    <source>
        <dbReference type="EMBL" id="KAF1815806.1"/>
    </source>
</evidence>
<reference evidence="4" key="2">
    <citation type="submission" date="2020-04" db="EMBL/GenBank/DDBJ databases">
        <authorList>
            <consortium name="NCBI Genome Project"/>
        </authorList>
    </citation>
    <scope>NUCLEOTIDE SEQUENCE</scope>
    <source>
        <strain evidence="4">CBS 781.70</strain>
    </source>
</reference>
<dbReference type="RefSeq" id="XP_033537437.1">
    <property type="nucleotide sequence ID" value="XM_033674309.1"/>
</dbReference>
<proteinExistence type="predicted"/>
<feature type="compositionally biased region" description="Pro residues" evidence="1">
    <location>
        <begin position="367"/>
        <end position="380"/>
    </location>
</feature>
<dbReference type="OrthoDB" id="5382952at2759"/>
<protein>
    <submittedName>
        <fullName evidence="2 4">Uncharacterized protein</fullName>
    </submittedName>
</protein>
<evidence type="ECO:0000313" key="3">
    <source>
        <dbReference type="Proteomes" id="UP000504638"/>
    </source>
</evidence>
<feature type="compositionally biased region" description="Polar residues" evidence="1">
    <location>
        <begin position="146"/>
        <end position="165"/>
    </location>
</feature>
<evidence type="ECO:0000256" key="1">
    <source>
        <dbReference type="SAM" id="MobiDB-lite"/>
    </source>
</evidence>
<feature type="compositionally biased region" description="Basic residues" evidence="1">
    <location>
        <begin position="311"/>
        <end position="326"/>
    </location>
</feature>
<accession>A0A6G1GD23</accession>
<gene>
    <name evidence="2 4" type="ORF">P152DRAFT_197329</name>
</gene>
<keyword evidence="3" id="KW-1185">Reference proteome</keyword>
<reference evidence="2 4" key="1">
    <citation type="submission" date="2020-01" db="EMBL/GenBank/DDBJ databases">
        <authorList>
            <consortium name="DOE Joint Genome Institute"/>
            <person name="Haridas S."/>
            <person name="Albert R."/>
            <person name="Binder M."/>
            <person name="Bloem J."/>
            <person name="Labutti K."/>
            <person name="Salamov A."/>
            <person name="Andreopoulos B."/>
            <person name="Baker S.E."/>
            <person name="Barry K."/>
            <person name="Bills G."/>
            <person name="Bluhm B.H."/>
            <person name="Cannon C."/>
            <person name="Castanera R."/>
            <person name="Culley D.E."/>
            <person name="Daum C."/>
            <person name="Ezra D."/>
            <person name="Gonzalez J.B."/>
            <person name="Henrissat B."/>
            <person name="Kuo A."/>
            <person name="Liang C."/>
            <person name="Lipzen A."/>
            <person name="Lutzoni F."/>
            <person name="Magnuson J."/>
            <person name="Mondo S."/>
            <person name="Nolan M."/>
            <person name="Ohm R."/>
            <person name="Pangilinan J."/>
            <person name="Park H.-J."/>
            <person name="Ramirez L."/>
            <person name="Alfaro M."/>
            <person name="Sun H."/>
            <person name="Tritt A."/>
            <person name="Yoshinaga Y."/>
            <person name="Zwiers L.-H."/>
            <person name="Turgeon B.G."/>
            <person name="Goodwin S.B."/>
            <person name="Spatafora J.W."/>
            <person name="Crous P.W."/>
            <person name="Grigoriev I.V."/>
        </authorList>
    </citation>
    <scope>NUCLEOTIDE SEQUENCE</scope>
    <source>
        <strain evidence="2 4">CBS 781.70</strain>
    </source>
</reference>
<feature type="region of interest" description="Disordered" evidence="1">
    <location>
        <begin position="221"/>
        <end position="286"/>
    </location>
</feature>
<feature type="compositionally biased region" description="Low complexity" evidence="1">
    <location>
        <begin position="336"/>
        <end position="346"/>
    </location>
</feature>
<reference evidence="4" key="3">
    <citation type="submission" date="2025-04" db="UniProtKB">
        <authorList>
            <consortium name="RefSeq"/>
        </authorList>
    </citation>
    <scope>IDENTIFICATION</scope>
    <source>
        <strain evidence="4">CBS 781.70</strain>
    </source>
</reference>
<sequence>MASYRSHTGVPRRPEQLLAGTVNPNSKRAPSTRIPPSKSGPSSSSSSKQPSSIPTPSSLTSSKLSKRKLKKSDDNNGKTERTIPSSNPGPSSKPAINAAPSKMIPPTKSSTYPPAMSPRYRQPDSNSWREIPLAHAAPRTRFEPTRTPSLVSGSSASTQDSPNSNHIRRKASSIGRPGNRNRSGSTSSHDESRLGKPIGGFIDPFQDSVLGITMPTSTSVLSHMSPAMPSPHDAGSSPFYSGATDPTPLRTDNLPPPTLHFTLGNGSPSTRYSESPGVFSISSTPTSISSYSPGVLAAAPGLSVIPNTRPDRKKSPKSRPPITRRKGTADDDDGLSSVRESTSSSSTIRAPEPTRMQDQKATRRLSTPPPSPPLQKPSIPPVVTRAKTAPEYIQTVNSTISPRRSPQPPFNKTAPLNPPEFAHLGNPPAVSEHPNASSPLKAGSKPIRPSRDGTPDSPQEIL</sequence>
<name>A0A6G1GD23_9PEZI</name>
<feature type="compositionally biased region" description="Polar residues" evidence="1">
    <location>
        <begin position="394"/>
        <end position="404"/>
    </location>
</feature>
<dbReference type="GeneID" id="54414879"/>
<organism evidence="2">
    <name type="scientific">Eremomyces bilateralis CBS 781.70</name>
    <dbReference type="NCBI Taxonomy" id="1392243"/>
    <lineage>
        <taxon>Eukaryota</taxon>
        <taxon>Fungi</taxon>
        <taxon>Dikarya</taxon>
        <taxon>Ascomycota</taxon>
        <taxon>Pezizomycotina</taxon>
        <taxon>Dothideomycetes</taxon>
        <taxon>Dothideomycetes incertae sedis</taxon>
        <taxon>Eremomycetales</taxon>
        <taxon>Eremomycetaceae</taxon>
        <taxon>Eremomyces</taxon>
    </lineage>
</organism>
<dbReference type="Proteomes" id="UP000504638">
    <property type="component" value="Unplaced"/>
</dbReference>
<feature type="compositionally biased region" description="Basic and acidic residues" evidence="1">
    <location>
        <begin position="71"/>
        <end position="81"/>
    </location>
</feature>
<feature type="compositionally biased region" description="Low complexity" evidence="1">
    <location>
        <begin position="35"/>
        <end position="63"/>
    </location>
</feature>
<feature type="region of interest" description="Disordered" evidence="1">
    <location>
        <begin position="1"/>
        <end position="201"/>
    </location>
</feature>
<evidence type="ECO:0000313" key="4">
    <source>
        <dbReference type="RefSeq" id="XP_033537437.1"/>
    </source>
</evidence>
<dbReference type="AlphaFoldDB" id="A0A6G1GD23"/>
<feature type="region of interest" description="Disordered" evidence="1">
    <location>
        <begin position="301"/>
        <end position="462"/>
    </location>
</feature>